<gene>
    <name evidence="1" type="ORF">C2L65_35365</name>
</gene>
<evidence type="ECO:0000313" key="2">
    <source>
        <dbReference type="Proteomes" id="UP000243502"/>
    </source>
</evidence>
<evidence type="ECO:0000313" key="1">
    <source>
        <dbReference type="EMBL" id="AUT64901.1"/>
    </source>
</evidence>
<dbReference type="Proteomes" id="UP000243502">
    <property type="component" value="Chromosome 3"/>
</dbReference>
<protein>
    <recommendedName>
        <fullName evidence="3">PNPLA domain-containing protein</fullName>
    </recommendedName>
</protein>
<dbReference type="AlphaFoldDB" id="A0A2I8F093"/>
<proteinExistence type="predicted"/>
<reference evidence="1 2" key="1">
    <citation type="submission" date="2018-01" db="EMBL/GenBank/DDBJ databases">
        <title>Species boundaries and ecological features among Paraburkholderia terrae DSMZ17804T, P. hospita DSMZ17164T and P. caribensis DSMZ13236T.</title>
        <authorList>
            <person name="Pratama A.A."/>
        </authorList>
    </citation>
    <scope>NUCLEOTIDE SEQUENCE [LARGE SCALE GENOMIC DNA]</scope>
    <source>
        <strain evidence="1 2">DSM 17804</strain>
    </source>
</reference>
<dbReference type="SUPFAM" id="SSF52151">
    <property type="entry name" value="FabD/lysophospholipase-like"/>
    <property type="match status" value="1"/>
</dbReference>
<name>A0A2I8F093_9BURK</name>
<accession>A0A2I8F093</accession>
<dbReference type="KEGG" id="pter:C2L65_35365"/>
<dbReference type="EMBL" id="CP026113">
    <property type="protein sequence ID" value="AUT64901.1"/>
    <property type="molecule type" value="Genomic_DNA"/>
</dbReference>
<organism evidence="1 2">
    <name type="scientific">Paraburkholderia terrae</name>
    <dbReference type="NCBI Taxonomy" id="311230"/>
    <lineage>
        <taxon>Bacteria</taxon>
        <taxon>Pseudomonadati</taxon>
        <taxon>Pseudomonadota</taxon>
        <taxon>Betaproteobacteria</taxon>
        <taxon>Burkholderiales</taxon>
        <taxon>Burkholderiaceae</taxon>
        <taxon>Paraburkholderia</taxon>
    </lineage>
</organism>
<evidence type="ECO:0008006" key="3">
    <source>
        <dbReference type="Google" id="ProtNLM"/>
    </source>
</evidence>
<sequence>MGVVKRFVDEGWLYRTSYLSSVSGGSYTAFYLYYKAYRAVRDNVPSINVYPGLTRYFMDTRNLDSMKDVPPYVLLYSPDEVRHEWYSLAELEHGCISLGPIPVNDPDPTDLSAPVWKKVQQAAYQGWVECYQDLLRTDRSQMSKYKDGVVARTQYANELGGTFTMLFAESLVTAPVNWVTNVLFDWKWRVSPTQYDYLYGILRTYGYMPREGDVLPVSPHADYFQAMAKCLDFSDLSIIYTRDPKTTHDQIGGYMPKWILQATGNSGNVGLDLSPKHYDLGTDVFEISFDMFGSGRYGYVQGSPWLVGLSVPMAVLSSAAFADTAQRSVHVPRGAVNFLLQTINLRWGFDIANYNEPDSKRRLHSLLIWPFYYLDSPVTTQKGPTIHLSDGGQSGDNLGLTSLMRRGVRHIVAAAGEQDYDSSKNAMMLGSLCSANYYLNVRGYTMDFDGDPTLPPGTGPEKYHLANKCTWDGDRQIYVHPSTDGTGNITPLNWKRRVWVGHVVPYTPGVTGPKLLPGEGPTDPAVTPQHLEGITVYYINSAMDRDAWMPVVREWYPRDPSDPQKFLVRGSEGSPAFCKGMAPEQGDYSCPLVEYFQDTDSAVRFHGQKWVFPQTSTAFTTYSNSINLFRAYRDLGWLYAGDLPNASPELREILLHGQENQPSEALKTLYDEQKPRYPKDEQVCRGWSS</sequence>
<dbReference type="InterPro" id="IPR016035">
    <property type="entry name" value="Acyl_Trfase/lysoPLipase"/>
</dbReference>